<dbReference type="EMBL" id="CH474002">
    <property type="protein sequence ID" value="EDL87638.1"/>
    <property type="molecule type" value="Genomic_DNA"/>
</dbReference>
<evidence type="ECO:0000313" key="3">
    <source>
        <dbReference type="Proteomes" id="UP000234681"/>
    </source>
</evidence>
<accession>A6JUZ1</accession>
<proteinExistence type="predicted"/>
<dbReference type="Proteomes" id="UP000234681">
    <property type="component" value="Chromosome 1"/>
</dbReference>
<sequence length="84" mass="8931">MDPHVSGPSSQRLWSGVPEETASLKKTDLVPGMRNENARHTSTLLRPSKRAGRFVLGAGGKLQLNSGGLLQLKQLILVASPGLC</sequence>
<organism evidence="2 3">
    <name type="scientific">Rattus norvegicus</name>
    <name type="common">Rat</name>
    <dbReference type="NCBI Taxonomy" id="10116"/>
    <lineage>
        <taxon>Eukaryota</taxon>
        <taxon>Metazoa</taxon>
        <taxon>Chordata</taxon>
        <taxon>Craniata</taxon>
        <taxon>Vertebrata</taxon>
        <taxon>Euteleostomi</taxon>
        <taxon>Mammalia</taxon>
        <taxon>Eutheria</taxon>
        <taxon>Euarchontoglires</taxon>
        <taxon>Glires</taxon>
        <taxon>Rodentia</taxon>
        <taxon>Myomorpha</taxon>
        <taxon>Muroidea</taxon>
        <taxon>Muridae</taxon>
        <taxon>Murinae</taxon>
        <taxon>Rattus</taxon>
    </lineage>
</organism>
<evidence type="ECO:0000313" key="2">
    <source>
        <dbReference type="EMBL" id="EDL87638.1"/>
    </source>
</evidence>
<name>A6JUZ1_RAT</name>
<feature type="region of interest" description="Disordered" evidence="1">
    <location>
        <begin position="1"/>
        <end position="36"/>
    </location>
</feature>
<gene>
    <name evidence="2" type="ORF">rCG_42010</name>
</gene>
<protein>
    <submittedName>
        <fullName evidence="2">RCG42010</fullName>
    </submittedName>
</protein>
<dbReference type="AlphaFoldDB" id="A6JUZ1"/>
<reference evidence="2 3" key="1">
    <citation type="submission" date="2005-09" db="EMBL/GenBank/DDBJ databases">
        <authorList>
            <person name="Mural R.J."/>
            <person name="Li P.W."/>
            <person name="Adams M.D."/>
            <person name="Amanatides P.G."/>
            <person name="Baden-Tillson H."/>
            <person name="Barnstead M."/>
            <person name="Chin S.H."/>
            <person name="Dew I."/>
            <person name="Evans C.A."/>
            <person name="Ferriera S."/>
            <person name="Flanigan M."/>
            <person name="Fosler C."/>
            <person name="Glodek A."/>
            <person name="Gu Z."/>
            <person name="Holt R.A."/>
            <person name="Jennings D."/>
            <person name="Kraft C.L."/>
            <person name="Lu F."/>
            <person name="Nguyen T."/>
            <person name="Nusskern D.R."/>
            <person name="Pfannkoch C.M."/>
            <person name="Sitter C."/>
            <person name="Sutton G.G."/>
            <person name="Venter J.C."/>
            <person name="Wang Z."/>
            <person name="Woodage T."/>
            <person name="Zheng X.H."/>
            <person name="Zhong F."/>
        </authorList>
    </citation>
    <scope>NUCLEOTIDE SEQUENCE [LARGE SCALE GENOMIC DNA]</scope>
    <source>
        <strain>BN</strain>
        <strain evidence="3">Sprague-Dawley</strain>
    </source>
</reference>
<evidence type="ECO:0000256" key="1">
    <source>
        <dbReference type="SAM" id="MobiDB-lite"/>
    </source>
</evidence>